<dbReference type="GO" id="GO:0035556">
    <property type="term" value="P:intracellular signal transduction"/>
    <property type="evidence" value="ECO:0007669"/>
    <property type="project" value="InterPro"/>
</dbReference>
<feature type="compositionally biased region" description="Basic and acidic residues" evidence="1">
    <location>
        <begin position="177"/>
        <end position="186"/>
    </location>
</feature>
<feature type="compositionally biased region" description="Basic and acidic residues" evidence="1">
    <location>
        <begin position="217"/>
        <end position="247"/>
    </location>
</feature>
<name>A0AAV1X8J6_LUPLU</name>
<sequence>MEKEELAETKDTSPHAVEKLKGESFTVQYEDQDKESKDVETRNIAHDGPEFDLQRNDISDQISSQADQNLDGDAFTTQNEDQDEESKDVKTQNVGHDGPEFDNEQNGMLDKVISQAEEKLEGDTFIIQNEYLDKESNEAKTQNVGDDVKEQDGIPDKVISQADKELEGIIQNEDQDRESKEVKTQDIGDDGLEFASEQDDISNKINEMTNVNSNSDGEMKSNEAGESELAQRIDESRDLQCRTEGDNFRTSNVPGELFQMDECNSAKSEIQLNDVGQEHFGVKVDDDEDFESKSLDNNSGLNGLDKEKDGTKSMKSIQTNQKTDDTPNEEINMEPVFDGTEVLGTEVSQNTSTHNLDANQENPRVVEKAVALKNFVREKSIVAVSILLRGLSLKRDSCTTNNSEDQDKDGSNLSKISESEEVSEKTDQREDSITEGPPQPIAMKGRIIVYTRLACQECKEVRQFLYVKRLRYVEINVDVYPSRKMELEKNSGSTSVPKVFFNEILIGGLNELKTLNESGKFDEKIDFLITEAPSFEAPLPPLSGEDDVSASGALDEMALIVRKMKESIVVKDRFSKMRRFTNCFLGFEAVDFLSADQYLERKEAVEFARKLASKLFFQHVLDEILFEDGNHLYRFLDDDPIVASQCHNIPRGIITVKPKSMTEIASRLRLISYAMFEAYASEDGRHVDYRSIHGSEEFARYLRIVETLQRVEVWDLCREDKLAFFINLYNMMTIHAILVWGHPAGALERRKLFGEFKYVIGASTYSLSAIQNGILRGNQRPPYNLMKLFGAKDKRSKVALPYPEPLIHFALVCGTRSGPALRCYSPGDIDKELMDAARSFLRSGGVLIDSTAKVAYASKILKWFSVDFGKNEAEIVKHVSNYLDPADSQVLLDLLASSELKVIYQPYDWGLNC</sequence>
<dbReference type="SUPFAM" id="SSF46785">
    <property type="entry name" value="Winged helix' DNA-binding domain"/>
    <property type="match status" value="1"/>
</dbReference>
<proteinExistence type="predicted"/>
<dbReference type="InterPro" id="IPR036388">
    <property type="entry name" value="WH-like_DNA-bd_sf"/>
</dbReference>
<dbReference type="InterPro" id="IPR036390">
    <property type="entry name" value="WH_DNA-bd_sf"/>
</dbReference>
<dbReference type="Gene3D" id="1.10.10.10">
    <property type="entry name" value="Winged helix-like DNA-binding domain superfamily/Winged helix DNA-binding domain"/>
    <property type="match status" value="1"/>
</dbReference>
<feature type="compositionally biased region" description="Basic and acidic residues" evidence="1">
    <location>
        <begin position="422"/>
        <end position="432"/>
    </location>
</feature>
<dbReference type="SUPFAM" id="SSF52833">
    <property type="entry name" value="Thioredoxin-like"/>
    <property type="match status" value="1"/>
</dbReference>
<protein>
    <recommendedName>
        <fullName evidence="2">DEP domain-containing protein</fullName>
    </recommendedName>
</protein>
<feature type="compositionally biased region" description="Acidic residues" evidence="1">
    <location>
        <begin position="187"/>
        <end position="200"/>
    </location>
</feature>
<dbReference type="PANTHER" id="PTHR46361">
    <property type="entry name" value="ELECTRON CARRIER/ PROTEIN DISULFIDE OXIDOREDUCTASE"/>
    <property type="match status" value="1"/>
</dbReference>
<gene>
    <name evidence="3" type="ORF">LLUT_LOCUS18953</name>
</gene>
<keyword evidence="4" id="KW-1185">Reference proteome</keyword>
<dbReference type="InterPro" id="IPR000591">
    <property type="entry name" value="DEP_dom"/>
</dbReference>
<feature type="domain" description="DEP" evidence="2">
    <location>
        <begin position="564"/>
        <end position="637"/>
    </location>
</feature>
<feature type="region of interest" description="Disordered" evidence="1">
    <location>
        <begin position="130"/>
        <end position="155"/>
    </location>
</feature>
<evidence type="ECO:0000259" key="2">
    <source>
        <dbReference type="PROSITE" id="PS50186"/>
    </source>
</evidence>
<evidence type="ECO:0000256" key="1">
    <source>
        <dbReference type="SAM" id="MobiDB-lite"/>
    </source>
</evidence>
<dbReference type="Proteomes" id="UP001497480">
    <property type="component" value="Unassembled WGS sequence"/>
</dbReference>
<feature type="compositionally biased region" description="Polar residues" evidence="1">
    <location>
        <begin position="59"/>
        <end position="68"/>
    </location>
</feature>
<feature type="compositionally biased region" description="Basic and acidic residues" evidence="1">
    <location>
        <begin position="1"/>
        <end position="22"/>
    </location>
</feature>
<reference evidence="3 4" key="1">
    <citation type="submission" date="2024-03" db="EMBL/GenBank/DDBJ databases">
        <authorList>
            <person name="Martinez-Hernandez J."/>
        </authorList>
    </citation>
    <scope>NUCLEOTIDE SEQUENCE [LARGE SCALE GENOMIC DNA]</scope>
</reference>
<dbReference type="PANTHER" id="PTHR46361:SF3">
    <property type="entry name" value="ELECTRON CARRIER_ PROTEIN DISULFIDE OXIDOREDUCTASE"/>
    <property type="match status" value="1"/>
</dbReference>
<dbReference type="InterPro" id="IPR036249">
    <property type="entry name" value="Thioredoxin-like_sf"/>
</dbReference>
<organism evidence="3 4">
    <name type="scientific">Lupinus luteus</name>
    <name type="common">European yellow lupine</name>
    <dbReference type="NCBI Taxonomy" id="3873"/>
    <lineage>
        <taxon>Eukaryota</taxon>
        <taxon>Viridiplantae</taxon>
        <taxon>Streptophyta</taxon>
        <taxon>Embryophyta</taxon>
        <taxon>Tracheophyta</taxon>
        <taxon>Spermatophyta</taxon>
        <taxon>Magnoliopsida</taxon>
        <taxon>eudicotyledons</taxon>
        <taxon>Gunneridae</taxon>
        <taxon>Pentapetalae</taxon>
        <taxon>rosids</taxon>
        <taxon>fabids</taxon>
        <taxon>Fabales</taxon>
        <taxon>Fabaceae</taxon>
        <taxon>Papilionoideae</taxon>
        <taxon>50 kb inversion clade</taxon>
        <taxon>genistoids sensu lato</taxon>
        <taxon>core genistoids</taxon>
        <taxon>Genisteae</taxon>
        <taxon>Lupinus</taxon>
    </lineage>
</organism>
<dbReference type="InterPro" id="IPR006869">
    <property type="entry name" value="DUF547"/>
</dbReference>
<dbReference type="Gene3D" id="3.40.30.10">
    <property type="entry name" value="Glutaredoxin"/>
    <property type="match status" value="1"/>
</dbReference>
<feature type="region of interest" description="Disordered" evidence="1">
    <location>
        <begin position="291"/>
        <end position="332"/>
    </location>
</feature>
<dbReference type="PROSITE" id="PS51354">
    <property type="entry name" value="GLUTAREDOXIN_2"/>
    <property type="match status" value="1"/>
</dbReference>
<dbReference type="Pfam" id="PF04784">
    <property type="entry name" value="DUF547"/>
    <property type="match status" value="1"/>
</dbReference>
<evidence type="ECO:0000313" key="4">
    <source>
        <dbReference type="Proteomes" id="UP001497480"/>
    </source>
</evidence>
<evidence type="ECO:0000313" key="3">
    <source>
        <dbReference type="EMBL" id="CAL0317893.1"/>
    </source>
</evidence>
<feature type="region of interest" description="Disordered" evidence="1">
    <location>
        <begin position="397"/>
        <end position="439"/>
    </location>
</feature>
<dbReference type="InterPro" id="IPR002109">
    <property type="entry name" value="Glutaredoxin"/>
</dbReference>
<feature type="region of interest" description="Disordered" evidence="1">
    <location>
        <begin position="1"/>
        <end position="109"/>
    </location>
</feature>
<feature type="compositionally biased region" description="Basic and acidic residues" evidence="1">
    <location>
        <begin position="34"/>
        <end position="58"/>
    </location>
</feature>
<feature type="compositionally biased region" description="Basic and acidic residues" evidence="1">
    <location>
        <begin position="146"/>
        <end position="155"/>
    </location>
</feature>
<dbReference type="Pfam" id="PF00610">
    <property type="entry name" value="DEP"/>
    <property type="match status" value="1"/>
</dbReference>
<dbReference type="AlphaFoldDB" id="A0AAV1X8J6"/>
<dbReference type="CDD" id="cd04371">
    <property type="entry name" value="DEP"/>
    <property type="match status" value="1"/>
</dbReference>
<dbReference type="EMBL" id="CAXHTB010000013">
    <property type="protein sequence ID" value="CAL0317893.1"/>
    <property type="molecule type" value="Genomic_DNA"/>
</dbReference>
<dbReference type="Pfam" id="PF00462">
    <property type="entry name" value="Glutaredoxin"/>
    <property type="match status" value="1"/>
</dbReference>
<comment type="caution">
    <text evidence="3">The sequence shown here is derived from an EMBL/GenBank/DDBJ whole genome shotgun (WGS) entry which is preliminary data.</text>
</comment>
<dbReference type="PROSITE" id="PS50186">
    <property type="entry name" value="DEP"/>
    <property type="match status" value="1"/>
</dbReference>
<feature type="compositionally biased region" description="Polar residues" evidence="1">
    <location>
        <begin position="203"/>
        <end position="216"/>
    </location>
</feature>
<accession>A0AAV1X8J6</accession>
<dbReference type="SMART" id="SM00049">
    <property type="entry name" value="DEP"/>
    <property type="match status" value="1"/>
</dbReference>
<feature type="region of interest" description="Disordered" evidence="1">
    <location>
        <begin position="168"/>
        <end position="253"/>
    </location>
</feature>